<evidence type="ECO:0008006" key="8">
    <source>
        <dbReference type="Google" id="ProtNLM"/>
    </source>
</evidence>
<sequence>MGRKRNAAASADADDATRDPRFIAALARGIELLRVFKPQDRWLSHREIVRRIALPPATVSRLTFTLTALGYLKHREDVGEYALSPAVLGLGFSMLGNFDIARIARPTMQALADKCQAAVSLGARHGLEMIYVAHSRSTARLILGLDVGARLPIARTSMGRAVLCGMSPGERDMLMQRIAQAEGDGWPAVKERLAQVQQQFDTCGFVTTEGEWDPSISAAAVPVVVGDGRTLLGLSVGGASSWLHSHALREEVGPLLVEAARTIVSAIHAADWKD</sequence>
<keyword evidence="1" id="KW-0805">Transcription regulation</keyword>
<evidence type="ECO:0000259" key="4">
    <source>
        <dbReference type="PROSITE" id="PS51077"/>
    </source>
</evidence>
<dbReference type="InterPro" id="IPR005471">
    <property type="entry name" value="Tscrpt_reg_IclR_N"/>
</dbReference>
<dbReference type="InterPro" id="IPR014757">
    <property type="entry name" value="Tscrpt_reg_IclR_C"/>
</dbReference>
<feature type="domain" description="HTH iclR-type" evidence="4">
    <location>
        <begin position="23"/>
        <end position="85"/>
    </location>
</feature>
<evidence type="ECO:0000259" key="5">
    <source>
        <dbReference type="PROSITE" id="PS51078"/>
    </source>
</evidence>
<dbReference type="Gene3D" id="3.30.450.40">
    <property type="match status" value="1"/>
</dbReference>
<dbReference type="GO" id="GO:0045892">
    <property type="term" value="P:negative regulation of DNA-templated transcription"/>
    <property type="evidence" value="ECO:0007669"/>
    <property type="project" value="TreeGrafter"/>
</dbReference>
<comment type="caution">
    <text evidence="6">The sequence shown here is derived from an EMBL/GenBank/DDBJ whole genome shotgun (WGS) entry which is preliminary data.</text>
</comment>
<dbReference type="GO" id="GO:0003677">
    <property type="term" value="F:DNA binding"/>
    <property type="evidence" value="ECO:0007669"/>
    <property type="project" value="UniProtKB-KW"/>
</dbReference>
<evidence type="ECO:0000313" key="6">
    <source>
        <dbReference type="EMBL" id="KIQ25707.1"/>
    </source>
</evidence>
<dbReference type="GO" id="GO:0003700">
    <property type="term" value="F:DNA-binding transcription factor activity"/>
    <property type="evidence" value="ECO:0007669"/>
    <property type="project" value="TreeGrafter"/>
</dbReference>
<accession>A0A0D0KHS9</accession>
<keyword evidence="2" id="KW-0238">DNA-binding</keyword>
<dbReference type="Proteomes" id="UP000032067">
    <property type="component" value="Unassembled WGS sequence"/>
</dbReference>
<dbReference type="PROSITE" id="PS51078">
    <property type="entry name" value="ICLR_ED"/>
    <property type="match status" value="1"/>
</dbReference>
<dbReference type="InterPro" id="IPR029016">
    <property type="entry name" value="GAF-like_dom_sf"/>
</dbReference>
<dbReference type="Pfam" id="PF09339">
    <property type="entry name" value="HTH_IclR"/>
    <property type="match status" value="1"/>
</dbReference>
<protein>
    <recommendedName>
        <fullName evidence="8">IclR family transcriptional regulator</fullName>
    </recommendedName>
</protein>
<dbReference type="Pfam" id="PF01614">
    <property type="entry name" value="IclR_C"/>
    <property type="match status" value="1"/>
</dbReference>
<evidence type="ECO:0000256" key="2">
    <source>
        <dbReference type="ARBA" id="ARBA00023125"/>
    </source>
</evidence>
<reference evidence="6 7" key="1">
    <citation type="submission" date="2014-12" db="EMBL/GenBank/DDBJ databases">
        <title>16Stimator: statistical estimation of ribosomal gene copy numbers from draft genome assemblies.</title>
        <authorList>
            <person name="Perisin M.A."/>
            <person name="Vetter M."/>
            <person name="Gilbert J.A."/>
            <person name="Bergelson J."/>
        </authorList>
    </citation>
    <scope>NUCLEOTIDE SEQUENCE [LARGE SCALE GENOMIC DNA]</scope>
    <source>
        <strain evidence="6 7">MEDvA23</strain>
    </source>
</reference>
<dbReference type="InterPro" id="IPR036390">
    <property type="entry name" value="WH_DNA-bd_sf"/>
</dbReference>
<dbReference type="SUPFAM" id="SSF46785">
    <property type="entry name" value="Winged helix' DNA-binding domain"/>
    <property type="match status" value="1"/>
</dbReference>
<dbReference type="AlphaFoldDB" id="A0A0D0KHS9"/>
<organism evidence="6 7">
    <name type="scientific">Variovorax paradoxus</name>
    <dbReference type="NCBI Taxonomy" id="34073"/>
    <lineage>
        <taxon>Bacteria</taxon>
        <taxon>Pseudomonadati</taxon>
        <taxon>Pseudomonadota</taxon>
        <taxon>Betaproteobacteria</taxon>
        <taxon>Burkholderiales</taxon>
        <taxon>Comamonadaceae</taxon>
        <taxon>Variovorax</taxon>
    </lineage>
</organism>
<dbReference type="PANTHER" id="PTHR30136:SF33">
    <property type="entry name" value="TRANSCRIPTIONAL REGULATORY PROTEIN"/>
    <property type="match status" value="1"/>
</dbReference>
<evidence type="ECO:0000256" key="3">
    <source>
        <dbReference type="ARBA" id="ARBA00023163"/>
    </source>
</evidence>
<gene>
    <name evidence="6" type="ORF">RT97_23380</name>
</gene>
<dbReference type="PROSITE" id="PS51077">
    <property type="entry name" value="HTH_ICLR"/>
    <property type="match status" value="1"/>
</dbReference>
<dbReference type="PANTHER" id="PTHR30136">
    <property type="entry name" value="HELIX-TURN-HELIX TRANSCRIPTIONAL REGULATOR, ICLR FAMILY"/>
    <property type="match status" value="1"/>
</dbReference>
<dbReference type="SMART" id="SM00346">
    <property type="entry name" value="HTH_ICLR"/>
    <property type="match status" value="1"/>
</dbReference>
<dbReference type="RefSeq" id="WP_042581222.1">
    <property type="nucleotide sequence ID" value="NZ_JXQQ01000065.1"/>
</dbReference>
<feature type="domain" description="IclR-ED" evidence="5">
    <location>
        <begin position="86"/>
        <end position="269"/>
    </location>
</feature>
<dbReference type="EMBL" id="JXQQ01000065">
    <property type="protein sequence ID" value="KIQ25707.1"/>
    <property type="molecule type" value="Genomic_DNA"/>
</dbReference>
<dbReference type="Gene3D" id="1.10.10.10">
    <property type="entry name" value="Winged helix-like DNA-binding domain superfamily/Winged helix DNA-binding domain"/>
    <property type="match status" value="1"/>
</dbReference>
<dbReference type="InterPro" id="IPR050707">
    <property type="entry name" value="HTH_MetabolicPath_Reg"/>
</dbReference>
<dbReference type="OrthoDB" id="5401369at2"/>
<proteinExistence type="predicted"/>
<evidence type="ECO:0000256" key="1">
    <source>
        <dbReference type="ARBA" id="ARBA00023015"/>
    </source>
</evidence>
<keyword evidence="3" id="KW-0804">Transcription</keyword>
<dbReference type="InterPro" id="IPR036388">
    <property type="entry name" value="WH-like_DNA-bd_sf"/>
</dbReference>
<evidence type="ECO:0000313" key="7">
    <source>
        <dbReference type="Proteomes" id="UP000032067"/>
    </source>
</evidence>
<dbReference type="SUPFAM" id="SSF55781">
    <property type="entry name" value="GAF domain-like"/>
    <property type="match status" value="1"/>
</dbReference>
<name>A0A0D0KHS9_VARPD</name>